<organism evidence="1 2">
    <name type="scientific">Colwellia psychrerythraea</name>
    <name type="common">Vibrio psychroerythus</name>
    <dbReference type="NCBI Taxonomy" id="28229"/>
    <lineage>
        <taxon>Bacteria</taxon>
        <taxon>Pseudomonadati</taxon>
        <taxon>Pseudomonadota</taxon>
        <taxon>Gammaproteobacteria</taxon>
        <taxon>Alteromonadales</taxon>
        <taxon>Colwelliaceae</taxon>
        <taxon>Colwellia</taxon>
    </lineage>
</organism>
<evidence type="ECO:0000313" key="2">
    <source>
        <dbReference type="Proteomes" id="UP000029868"/>
    </source>
</evidence>
<reference evidence="1 2" key="1">
    <citation type="submission" date="2014-08" db="EMBL/GenBank/DDBJ databases">
        <title>Genomic and Phenotypic Diversity of Colwellia psychrerythraea strains from Disparate Marine Basins.</title>
        <authorList>
            <person name="Techtmann S.M."/>
            <person name="Stelling S.C."/>
            <person name="Utturkar S.M."/>
            <person name="Alshibli N."/>
            <person name="Harris A."/>
            <person name="Brown S.D."/>
            <person name="Hazen T.C."/>
        </authorList>
    </citation>
    <scope>NUCLEOTIDE SEQUENCE [LARGE SCALE GENOMIC DNA]</scope>
    <source>
        <strain evidence="1 2">GAB14E</strain>
    </source>
</reference>
<dbReference type="EMBL" id="JQEC01000016">
    <property type="protein sequence ID" value="KGJ94904.1"/>
    <property type="molecule type" value="Genomic_DNA"/>
</dbReference>
<comment type="caution">
    <text evidence="1">The sequence shown here is derived from an EMBL/GenBank/DDBJ whole genome shotgun (WGS) entry which is preliminary data.</text>
</comment>
<accession>A0A099KVY4</accession>
<evidence type="ECO:0000313" key="1">
    <source>
        <dbReference type="EMBL" id="KGJ94904.1"/>
    </source>
</evidence>
<proteinExistence type="predicted"/>
<protein>
    <submittedName>
        <fullName evidence="1">Uncharacterized protein</fullName>
    </submittedName>
</protein>
<dbReference type="SUPFAM" id="SSF51905">
    <property type="entry name" value="FAD/NAD(P)-binding domain"/>
    <property type="match status" value="1"/>
</dbReference>
<dbReference type="PATRIC" id="fig|28229.3.peg.1757"/>
<dbReference type="RefSeq" id="WP_033081809.1">
    <property type="nucleotide sequence ID" value="NZ_JQEC01000016.1"/>
</dbReference>
<dbReference type="Gene3D" id="3.50.50.60">
    <property type="entry name" value="FAD/NAD(P)-binding domain"/>
    <property type="match status" value="1"/>
</dbReference>
<sequence length="95" mass="10964">MNNKTPFRVYSSLSFQLKKTTGKNWIAVGDAAIYFDPRTSQGVHKPLLTGIAAAKSIIDTFKGLSDLPFLYAEQRNKYFNAYLTTRQFFYKQEKR</sequence>
<dbReference type="InterPro" id="IPR036188">
    <property type="entry name" value="FAD/NAD-bd_sf"/>
</dbReference>
<name>A0A099KVY4_COLPS</name>
<gene>
    <name evidence="1" type="ORF">GAB14E_2138</name>
</gene>
<dbReference type="AlphaFoldDB" id="A0A099KVY4"/>
<dbReference type="Proteomes" id="UP000029868">
    <property type="component" value="Unassembled WGS sequence"/>
</dbReference>
<dbReference type="OrthoDB" id="6310849at2"/>